<dbReference type="SMART" id="SM00271">
    <property type="entry name" value="DnaJ"/>
    <property type="match status" value="1"/>
</dbReference>
<reference evidence="4" key="1">
    <citation type="submission" date="2015-12" db="EMBL/GenBank/DDBJ databases">
        <authorList>
            <person name="Shamseldin A."/>
            <person name="Moawad H."/>
            <person name="Abd El-Rahim W.M."/>
            <person name="Sadowsky M.J."/>
        </authorList>
    </citation>
    <scope>NUCLEOTIDE SEQUENCE [LARGE SCALE GENOMIC DNA]</scope>
    <source>
        <strain evidence="4">JAM AC0309</strain>
    </source>
</reference>
<dbReference type="Pfam" id="PF00226">
    <property type="entry name" value="DnaJ"/>
    <property type="match status" value="1"/>
</dbReference>
<accession>A0A0U5BVY2</accession>
<dbReference type="PRINTS" id="PR00625">
    <property type="entry name" value="JDOMAIN"/>
</dbReference>
<name>A0A0U5BVY2_9MICO</name>
<reference evidence="3 4" key="2">
    <citation type="submission" date="2016-01" db="EMBL/GenBank/DDBJ databases">
        <title>Microcella alkaliphila JAM AC0309 whole genome shotgun sequence.</title>
        <authorList>
            <person name="Kurata A."/>
            <person name="Hirose Y."/>
            <person name="Kishimoto N."/>
            <person name="Kobayashi T."/>
        </authorList>
    </citation>
    <scope>NUCLEOTIDE SEQUENCE [LARGE SCALE GENOMIC DNA]</scope>
    <source>
        <strain evidence="3 4">JAM AC0309</strain>
    </source>
</reference>
<dbReference type="Proteomes" id="UP000218965">
    <property type="component" value="Chromosome"/>
</dbReference>
<organism evidence="3 4">
    <name type="scientific">Microcella alkaliphila</name>
    <dbReference type="NCBI Taxonomy" id="279828"/>
    <lineage>
        <taxon>Bacteria</taxon>
        <taxon>Bacillati</taxon>
        <taxon>Actinomycetota</taxon>
        <taxon>Actinomycetes</taxon>
        <taxon>Micrococcales</taxon>
        <taxon>Microbacteriaceae</taxon>
        <taxon>Microcella</taxon>
    </lineage>
</organism>
<protein>
    <submittedName>
        <fullName evidence="3">Chaperone</fullName>
    </submittedName>
</protein>
<sequence>MADSPLASNPYEVLGVAPNASDDELKRAYRKRLREAHPDTGGSSAEFDRVQQAWQRVGTPSARTAYDTGADAGSGGGGSWAQSASGGARRRGDSRPNATSHGHPGGYFRERYLDLMREWVGRGVELDDPYDPQLVRRVPREIRHLLAAAVAEEKTATALFTLGMGFTLWHDVLAGPGPLDKIDHIVLGPTGLWAVLSEDWGGPVKVKRGEVIGEGLAPGERPLHDLAVRAKVVAREAKVRFSALVVVVDDEHAPQSLMELKSIRGAQGLLVERSRLVNLIRTGLPGVGVGGTDLFEVRTRIQHSVRYVY</sequence>
<dbReference type="PROSITE" id="PS50076">
    <property type="entry name" value="DNAJ_2"/>
    <property type="match status" value="1"/>
</dbReference>
<dbReference type="InterPro" id="IPR052276">
    <property type="entry name" value="Diphthamide-biosynth_chaperone"/>
</dbReference>
<dbReference type="InterPro" id="IPR036869">
    <property type="entry name" value="J_dom_sf"/>
</dbReference>
<evidence type="ECO:0000256" key="1">
    <source>
        <dbReference type="SAM" id="MobiDB-lite"/>
    </source>
</evidence>
<proteinExistence type="predicted"/>
<evidence type="ECO:0000313" key="4">
    <source>
        <dbReference type="Proteomes" id="UP000218965"/>
    </source>
</evidence>
<evidence type="ECO:0000259" key="2">
    <source>
        <dbReference type="PROSITE" id="PS50076"/>
    </source>
</evidence>
<dbReference type="SUPFAM" id="SSF46565">
    <property type="entry name" value="Chaperone J-domain"/>
    <property type="match status" value="1"/>
</dbReference>
<dbReference type="OrthoDB" id="5242140at2"/>
<gene>
    <name evidence="3" type="primary">dnaJ3</name>
    <name evidence="3" type="ORF">MalAC0309_1773</name>
</gene>
<dbReference type="RefSeq" id="WP_096421938.1">
    <property type="nucleotide sequence ID" value="NZ_AP017315.1"/>
</dbReference>
<dbReference type="PANTHER" id="PTHR44240">
    <property type="entry name" value="DNAJ DOMAIN (PROKARYOTIC HEAT SHOCK PROTEIN)-RELATED"/>
    <property type="match status" value="1"/>
</dbReference>
<dbReference type="AlphaFoldDB" id="A0A0U5BVY2"/>
<dbReference type="EMBL" id="AP017315">
    <property type="protein sequence ID" value="BAU32621.1"/>
    <property type="molecule type" value="Genomic_DNA"/>
</dbReference>
<evidence type="ECO:0000313" key="3">
    <source>
        <dbReference type="EMBL" id="BAU32621.1"/>
    </source>
</evidence>
<dbReference type="Gene3D" id="1.10.287.110">
    <property type="entry name" value="DnaJ domain"/>
    <property type="match status" value="1"/>
</dbReference>
<dbReference type="PANTHER" id="PTHR44240:SF10">
    <property type="entry name" value="J DOMAIN-CONTAINING PROTEIN"/>
    <property type="match status" value="1"/>
</dbReference>
<dbReference type="KEGG" id="malk:MalAC0309_1773"/>
<dbReference type="CDD" id="cd06257">
    <property type="entry name" value="DnaJ"/>
    <property type="match status" value="1"/>
</dbReference>
<feature type="domain" description="J" evidence="2">
    <location>
        <begin position="9"/>
        <end position="70"/>
    </location>
</feature>
<dbReference type="InterPro" id="IPR001623">
    <property type="entry name" value="DnaJ_domain"/>
</dbReference>
<feature type="region of interest" description="Disordered" evidence="1">
    <location>
        <begin position="1"/>
        <end position="105"/>
    </location>
</feature>